<proteinExistence type="predicted"/>
<reference evidence="2" key="1">
    <citation type="journal article" date="2020" name="G3 (Bethesda)">
        <title>High-Quality Assemblies for Three Invasive Social Wasps from the &lt;i&gt;Vespula&lt;/i&gt; Genus.</title>
        <authorList>
            <person name="Harrop T.W.R."/>
            <person name="Guhlin J."/>
            <person name="McLaughlin G.M."/>
            <person name="Permina E."/>
            <person name="Stockwell P."/>
            <person name="Gilligan J."/>
            <person name="Le Lec M.F."/>
            <person name="Gruber M.A.M."/>
            <person name="Quinn O."/>
            <person name="Lovegrove M."/>
            <person name="Duncan E.J."/>
            <person name="Remnant E.J."/>
            <person name="Van Eeckhoven J."/>
            <person name="Graham B."/>
            <person name="Knapp R.A."/>
            <person name="Langford K.W."/>
            <person name="Kronenberg Z."/>
            <person name="Press M.O."/>
            <person name="Eacker S.M."/>
            <person name="Wilson-Rankin E.E."/>
            <person name="Purcell J."/>
            <person name="Lester P.J."/>
            <person name="Dearden P.K."/>
        </authorList>
    </citation>
    <scope>NUCLEOTIDE SEQUENCE</scope>
    <source>
        <strain evidence="2">Volc-1</strain>
    </source>
</reference>
<feature type="region of interest" description="Disordered" evidence="1">
    <location>
        <begin position="1"/>
        <end position="28"/>
    </location>
</feature>
<comment type="caution">
    <text evidence="2">The sequence shown here is derived from an EMBL/GenBank/DDBJ whole genome shotgun (WGS) entry which is preliminary data.</text>
</comment>
<gene>
    <name evidence="2" type="ORF">H0235_011066</name>
</gene>
<protein>
    <submittedName>
        <fullName evidence="2">Uncharacterized protein</fullName>
    </submittedName>
</protein>
<dbReference type="Proteomes" id="UP000600918">
    <property type="component" value="Unassembled WGS sequence"/>
</dbReference>
<evidence type="ECO:0000313" key="2">
    <source>
        <dbReference type="EMBL" id="KAF7416535.1"/>
    </source>
</evidence>
<accession>A0A834U4Q2</accession>
<keyword evidence="3" id="KW-1185">Reference proteome</keyword>
<dbReference type="AlphaFoldDB" id="A0A834U4Q2"/>
<dbReference type="EMBL" id="JACSDY010000010">
    <property type="protein sequence ID" value="KAF7416535.1"/>
    <property type="molecule type" value="Genomic_DNA"/>
</dbReference>
<name>A0A834U4Q2_VESPE</name>
<organism evidence="2 3">
    <name type="scientific">Vespula pensylvanica</name>
    <name type="common">Western yellow jacket</name>
    <name type="synonym">Wasp</name>
    <dbReference type="NCBI Taxonomy" id="30213"/>
    <lineage>
        <taxon>Eukaryota</taxon>
        <taxon>Metazoa</taxon>
        <taxon>Ecdysozoa</taxon>
        <taxon>Arthropoda</taxon>
        <taxon>Hexapoda</taxon>
        <taxon>Insecta</taxon>
        <taxon>Pterygota</taxon>
        <taxon>Neoptera</taxon>
        <taxon>Endopterygota</taxon>
        <taxon>Hymenoptera</taxon>
        <taxon>Apocrita</taxon>
        <taxon>Aculeata</taxon>
        <taxon>Vespoidea</taxon>
        <taxon>Vespidae</taxon>
        <taxon>Vespinae</taxon>
        <taxon>Vespula</taxon>
    </lineage>
</organism>
<feature type="compositionally biased region" description="Basic and acidic residues" evidence="1">
    <location>
        <begin position="1"/>
        <end position="21"/>
    </location>
</feature>
<evidence type="ECO:0000256" key="1">
    <source>
        <dbReference type="SAM" id="MobiDB-lite"/>
    </source>
</evidence>
<feature type="compositionally biased region" description="Acidic residues" evidence="1">
    <location>
        <begin position="50"/>
        <end position="74"/>
    </location>
</feature>
<sequence length="80" mass="8491">MTGDKRVEIGAEKSLTDRGDIPVDGPQSESYVTTCIDVGIKNRPDSFLLSDDDGDVDGDDDDDDDIGIDGIDSDGVEKGK</sequence>
<feature type="region of interest" description="Disordered" evidence="1">
    <location>
        <begin position="43"/>
        <end position="80"/>
    </location>
</feature>
<evidence type="ECO:0000313" key="3">
    <source>
        <dbReference type="Proteomes" id="UP000600918"/>
    </source>
</evidence>